<dbReference type="STRING" id="1120990.SAMN03080614_100389"/>
<proteinExistence type="predicted"/>
<gene>
    <name evidence="2" type="ORF">SAMN03080614_100389</name>
</gene>
<reference evidence="3" key="1">
    <citation type="submission" date="2016-10" db="EMBL/GenBank/DDBJ databases">
        <authorList>
            <person name="Varghese N."/>
            <person name="Submissions S."/>
        </authorList>
    </citation>
    <scope>NUCLEOTIDE SEQUENCE [LARGE SCALE GENOMIC DNA]</scope>
    <source>
        <strain evidence="3">DSM 13577</strain>
    </source>
</reference>
<dbReference type="OrthoDB" id="9844157at2"/>
<keyword evidence="1" id="KW-0812">Transmembrane</keyword>
<evidence type="ECO:0000256" key="1">
    <source>
        <dbReference type="SAM" id="Phobius"/>
    </source>
</evidence>
<dbReference type="EMBL" id="FOIF01000003">
    <property type="protein sequence ID" value="SES69454.1"/>
    <property type="molecule type" value="Genomic_DNA"/>
</dbReference>
<sequence>MKLEKLKREFLTSIAMDLPKDYLSDDENREVKEKVNSFSNEAEGINYLINQGIIGYDDKEGKYYRSKIKDISNEDIDLLIQLEKHKILKGIYKYLKLILLFLVGTGICLSFFQPIFLSVLLLVAIVYIAI</sequence>
<keyword evidence="1" id="KW-0472">Membrane</keyword>
<dbReference type="AlphaFoldDB" id="A0A1H9YK60"/>
<dbReference type="Proteomes" id="UP000243819">
    <property type="component" value="Unassembled WGS sequence"/>
</dbReference>
<keyword evidence="1" id="KW-1133">Transmembrane helix</keyword>
<keyword evidence="3" id="KW-1185">Reference proteome</keyword>
<organism evidence="2 3">
    <name type="scientific">Anaerobranca gottschalkii DSM 13577</name>
    <dbReference type="NCBI Taxonomy" id="1120990"/>
    <lineage>
        <taxon>Bacteria</taxon>
        <taxon>Bacillati</taxon>
        <taxon>Bacillota</taxon>
        <taxon>Clostridia</taxon>
        <taxon>Eubacteriales</taxon>
        <taxon>Proteinivoracaceae</taxon>
        <taxon>Anaerobranca</taxon>
    </lineage>
</organism>
<evidence type="ECO:0000313" key="3">
    <source>
        <dbReference type="Proteomes" id="UP000243819"/>
    </source>
</evidence>
<accession>A0A1H9YK60</accession>
<feature type="transmembrane region" description="Helical" evidence="1">
    <location>
        <begin position="97"/>
        <end position="129"/>
    </location>
</feature>
<evidence type="ECO:0000313" key="2">
    <source>
        <dbReference type="EMBL" id="SES69454.1"/>
    </source>
</evidence>
<protein>
    <submittedName>
        <fullName evidence="2">Uncharacterized protein</fullName>
    </submittedName>
</protein>
<name>A0A1H9YK60_9FIRM</name>
<dbReference type="RefSeq" id="WP_091348564.1">
    <property type="nucleotide sequence ID" value="NZ_FOIF01000003.1"/>
</dbReference>